<dbReference type="RefSeq" id="WP_138948092.1">
    <property type="nucleotide sequence ID" value="NZ_CP040749.1"/>
</dbReference>
<dbReference type="Pfam" id="PF01345">
    <property type="entry name" value="DUF11"/>
    <property type="match status" value="2"/>
</dbReference>
<reference evidence="4 5" key="1">
    <citation type="submission" date="2019-05" db="EMBL/GenBank/DDBJ databases">
        <title>Algicella ahnfeltiae gen. nov., sp. nov., a novel marine bacterium of the family Flavobacteriaceae isolated from a red alga.</title>
        <authorList>
            <person name="Nedashkovskaya O.I."/>
            <person name="Kukhlevskiy A.D."/>
            <person name="Kim S.-G."/>
            <person name="Zhukova N.V."/>
            <person name="Mikhailov V.V."/>
        </authorList>
    </citation>
    <scope>NUCLEOTIDE SEQUENCE [LARGE SCALE GENOMIC DNA]</scope>
    <source>
        <strain evidence="4 5">10Alg115</strain>
    </source>
</reference>
<protein>
    <submittedName>
        <fullName evidence="4">DUF11 domain-containing protein</fullName>
    </submittedName>
</protein>
<organism evidence="4 5">
    <name type="scientific">Aureibaculum algae</name>
    <dbReference type="NCBI Taxonomy" id="2584122"/>
    <lineage>
        <taxon>Bacteria</taxon>
        <taxon>Pseudomonadati</taxon>
        <taxon>Bacteroidota</taxon>
        <taxon>Flavobacteriia</taxon>
        <taxon>Flavobacteriales</taxon>
        <taxon>Flavobacteriaceae</taxon>
        <taxon>Aureibaculum</taxon>
    </lineage>
</organism>
<dbReference type="GO" id="GO:0005509">
    <property type="term" value="F:calcium ion binding"/>
    <property type="evidence" value="ECO:0007669"/>
    <property type="project" value="InterPro"/>
</dbReference>
<dbReference type="KEGG" id="fbe:FF125_01310"/>
<dbReference type="Gene3D" id="2.60.40.1170">
    <property type="entry name" value="Mu homology domain, subdomain B"/>
    <property type="match status" value="1"/>
</dbReference>
<dbReference type="EMBL" id="CP040749">
    <property type="protein sequence ID" value="QCX37141.1"/>
    <property type="molecule type" value="Genomic_DNA"/>
</dbReference>
<evidence type="ECO:0000256" key="1">
    <source>
        <dbReference type="SAM" id="MobiDB-lite"/>
    </source>
</evidence>
<dbReference type="Gene3D" id="4.10.1080.10">
    <property type="entry name" value="TSP type-3 repeat"/>
    <property type="match status" value="1"/>
</dbReference>
<dbReference type="PANTHER" id="PTHR34819">
    <property type="entry name" value="LARGE CYSTEINE-RICH PERIPLASMIC PROTEIN OMCB"/>
    <property type="match status" value="1"/>
</dbReference>
<evidence type="ECO:0000259" key="3">
    <source>
        <dbReference type="Pfam" id="PF17517"/>
    </source>
</evidence>
<feature type="compositionally biased region" description="Acidic residues" evidence="1">
    <location>
        <begin position="821"/>
        <end position="830"/>
    </location>
</feature>
<dbReference type="Proteomes" id="UP000306229">
    <property type="component" value="Chromosome"/>
</dbReference>
<sequence>MDQKFRKLFVLIITIVFTQIGNSQLSDLHYLPPLKQDSNNVAIQQQTIYLSTPEVTSFTVNVYQGINPTAVATLSLSKATPVTYGLANGDNNVLLVTNANTGIELTGSGLRFEAPGGEKFYVNYRGRSGSQAASITSKGRAALGQSFKWGGAPIEANHPSMSATLGIMATEDDTEITISGYDPNCEFRLATTVGGITANSITINLDKGESYVLEAAKDATNANIDGWIGASIVSDKDIAISNGMLNFGINPSSGSRDAGADQPVPEDKLGKEYVFVRGYGGATNEFVVIIGTQANTNIYVNGSATPYANIGVGDYVEIPSSFYSGSSVGDNMFVSSAKDVYAYQVISGDSGIHTVSLNFVAPVNCLMPDTMDFIHDIEDISGITAAGGLFIIASTTTANADITVTDGTGVVTLPTEETVAGSPDWKTFYLSGLTGNVSVTSTGPIAVGFLGFNGARGIAGYFSGFDTVPVIDLEVVGGGCLPGATVEVVDKDFETYQWFDDGVLVPGATNPTYDPTDSGDYFVRVTKGGCTYDSQPISAYYCAPDIVLNKTADKTEVLVGDIITFVITVESRGLNDVTNVNVNDVIPSGLSISSVNVSIGSWSAPNWTVGTLTSGQTETITIEAVANEISGLEQRLDRTNTATNSQDQTDSNNTTDVPSVDFSILRDIDDDGVADQYDLDDDNDGILDTTESNGSDPNADADSDGVPNYLDANFCTLNSALICANLDMDNDGIPNHMDLDSDGDGIPDNVEAQLTTSYTAPNVDTASDYITNNGVNSAYIGGLSPENTDGTDTPDYLDTNADNDSLNDTAEAGIASSGVDIDNDGLDDGTDANTSGYADPGGTIDDPITGPLALLDSDNDANSGGDVDFRDTLDNRPDNDSDGIVDAEDFDDDNDGILDTDEGCGNLVINGSFEAQDFSDPIVFPDAFTDASGTFIGATYNSNTLYGWNYTHNMDGWVGGQSPSWSSNSFATAYSGNQYVDIIGNNNVTGGVNGTLSQIINTIPGNSYTFSFHWGEDVGHGNGAIITLDVDVLDAANNPLINETITATAQGPIAGVIGPRNWYYYSQTFTATTTQTTIQFRATPPVGSTSAGADIDYVSVVNTGGCQDTDNDGIIDAFDLDSDNDGIYDAVEAAHNQPHTNGEVNGAVGVDGVPNAVQDDPDRETINYTVADSDGDAIIDAQELDADDDGCDDVNEAGYTDGDSNGLLGSGTFGSGLTVNSNGVVTSGSDGYTAPTDANSNSVFDFREIGSLPTINNQPLDISVYETESGSFSVVTSGSNLAYQWQESTDDGVTFNNLSDTGIYSGAHTANLVITGVTTSIDNNKYRVIINNVTYACDAVTSTAATITVLVDIDTDGDGIFNRIDLDDDNDGIPDLEESQCEVSISPGVPPSSNAALSLGSRLYTDFNGYWTSAVGAINSVRPDNTSNLLAFEVGSQTYATGVVNSRLIDSDNDGLFDALDTDGNGTGDVTLVETSWTALTPVRDINTGIRLEGSALDGNTTAAVGPLLTSGGAPFNPYLNQGVRGLNLAYSIANIGDVWYFNIQGILASAYGDGIQDILVTQVAQPGGSTFNTLHLIDNSGHFIGNGVTVNWNTVSSMGNHIVDQYNTNDSVSGTNQPKGIRFAAIELSEFNLTPAEIANAVALRLEISSDADPAFFVVNDASFLSNCVDVDSDFDGIPDSLDLDSDNDGIYDLEESGALNVSGVHDSNNDGVIDGPASSFGDNGLFTSIENNDTSGASITYTISDSDGDSVYDAYELDADNDNCNDVDEAGFTDGDSTGQLGSGTIGSGLTVNLNGVVTSGSDGYTTPDDLNTNNTYDFQEAGAIPVITDQPADDPICFGDNARFEVVVTGSNLIYQWQVSTDGGANFSDISNSSVYNGATAAVLNVITPTLTFQNYQYRVSISDSAFSCGSVISEVAVLTLQAQPDAGNNGSLILCEDETVNLTQLNTAITGEDTGGTWSPALAPNVTSYTYTVNGTGACSGESDTSMVSITYTPQPEAGSNGTLVLCEDETVTLAQLNTAITGEDTGGTWSPALAPNVTSYTYTVNGTGVCSSESDTSTVNITYTPQPEAGSNGTLVLCEDETVTLAQLNTAITGEDTGGTWSPALAPNVTSYTYTVAATSPCTGHDTSTVTVTYQAQPNAGNNGVLTLCEDETVTLSQLQTAITGEDAGGTWSPALAPNETTYTYTVAATSPCTTEDIATVTVNYTAKPNAGTDGALVLCSNEHLTTALLFAELGGAPDTGGVWTPALAGAGTYTYTVNGNGTCSSESDTSVVVVSETDVDYSISSLDPSTCSGSNGLIIIFNLTPSTVYSVSYADDGTNVSPANFTTNSSGQFAITGLESGSYTNIVVTLLGCTSTSGSVTLNDPMPPPAPISGGDKTECAHMPVQTLAATAVAPSGSDLIWYDAVTGGNIITSATLDVVGAVTYYAASLDRTTGCESVLRTAVSLTIEDCDADLSLKKTVDNSVPVVGDDITFTITLRNYGPADATAVTIRDIIPGDFLYTHPNFVTSEGTVTFNSGTGALTWDLGSYVLSSGGVLTLTYAVTVNVCGEFVNKVEVVNSSQSDIDSTPGNGG</sequence>
<dbReference type="OrthoDB" id="9765926at2"/>
<evidence type="ECO:0000313" key="4">
    <source>
        <dbReference type="EMBL" id="QCX37141.1"/>
    </source>
</evidence>
<dbReference type="Pfam" id="PF17517">
    <property type="entry name" value="IgGFc_binding"/>
    <property type="match status" value="1"/>
</dbReference>
<feature type="domain" description="DUF11" evidence="2">
    <location>
        <begin position="545"/>
        <end position="659"/>
    </location>
</feature>
<dbReference type="InterPro" id="IPR001434">
    <property type="entry name" value="OmcB-like_DUF11"/>
</dbReference>
<dbReference type="InterPro" id="IPR051172">
    <property type="entry name" value="Chlamydia_OmcB"/>
</dbReference>
<dbReference type="NCBIfam" id="TIGR01451">
    <property type="entry name" value="B_ant_repeat"/>
    <property type="match status" value="2"/>
</dbReference>
<accession>A0A5B7TP32</accession>
<feature type="region of interest" description="Disordered" evidence="1">
    <location>
        <begin position="641"/>
        <end position="661"/>
    </location>
</feature>
<keyword evidence="5" id="KW-1185">Reference proteome</keyword>
<feature type="domain" description="DUF11" evidence="2">
    <location>
        <begin position="2460"/>
        <end position="2574"/>
    </location>
</feature>
<feature type="compositionally biased region" description="Acidic residues" evidence="1">
    <location>
        <begin position="880"/>
        <end position="894"/>
    </location>
</feature>
<evidence type="ECO:0000313" key="5">
    <source>
        <dbReference type="Proteomes" id="UP000306229"/>
    </source>
</evidence>
<proteinExistence type="predicted"/>
<feature type="domain" description="IgGFc-binding protein N-terminal" evidence="3">
    <location>
        <begin position="134"/>
        <end position="451"/>
    </location>
</feature>
<gene>
    <name evidence="4" type="ORF">FF125_01310</name>
</gene>
<dbReference type="InterPro" id="IPR035234">
    <property type="entry name" value="IgGFc-bd_N"/>
</dbReference>
<evidence type="ECO:0000259" key="2">
    <source>
        <dbReference type="Pfam" id="PF01345"/>
    </source>
</evidence>
<feature type="compositionally biased region" description="Basic and acidic residues" evidence="1">
    <location>
        <begin position="867"/>
        <end position="879"/>
    </location>
</feature>
<name>A0A5B7TP32_9FLAO</name>
<feature type="compositionally biased region" description="Acidic residues" evidence="1">
    <location>
        <begin position="673"/>
        <end position="685"/>
    </location>
</feature>
<feature type="compositionally biased region" description="Polar residues" evidence="1">
    <location>
        <begin position="641"/>
        <end position="657"/>
    </location>
</feature>
<dbReference type="InterPro" id="IPR028974">
    <property type="entry name" value="TSP_type-3_rpt"/>
</dbReference>
<dbReference type="SUPFAM" id="SSF103647">
    <property type="entry name" value="TSP type-3 repeat"/>
    <property type="match status" value="2"/>
</dbReference>
<feature type="region of interest" description="Disordered" evidence="1">
    <location>
        <begin position="785"/>
        <end position="894"/>
    </location>
</feature>
<dbReference type="InterPro" id="IPR047589">
    <property type="entry name" value="DUF11_rpt"/>
</dbReference>
<feature type="region of interest" description="Disordered" evidence="1">
    <location>
        <begin position="673"/>
        <end position="704"/>
    </location>
</feature>
<dbReference type="PANTHER" id="PTHR34819:SF3">
    <property type="entry name" value="CELL SURFACE PROTEIN"/>
    <property type="match status" value="1"/>
</dbReference>